<dbReference type="AlphaFoldDB" id="A0A8H6BXP8"/>
<protein>
    <submittedName>
        <fullName evidence="1">Uncharacterized protein</fullName>
    </submittedName>
</protein>
<accession>A0A8H6BXP8</accession>
<gene>
    <name evidence="1" type="ORF">FOB64_005019</name>
</gene>
<dbReference type="Proteomes" id="UP000536275">
    <property type="component" value="Unassembled WGS sequence"/>
</dbReference>
<organism evidence="1 2">
    <name type="scientific">Candida albicans</name>
    <name type="common">Yeast</name>
    <dbReference type="NCBI Taxonomy" id="5476"/>
    <lineage>
        <taxon>Eukaryota</taxon>
        <taxon>Fungi</taxon>
        <taxon>Dikarya</taxon>
        <taxon>Ascomycota</taxon>
        <taxon>Saccharomycotina</taxon>
        <taxon>Pichiomycetes</taxon>
        <taxon>Debaryomycetaceae</taxon>
        <taxon>Candida/Lodderomyces clade</taxon>
        <taxon>Candida</taxon>
    </lineage>
</organism>
<evidence type="ECO:0000313" key="2">
    <source>
        <dbReference type="Proteomes" id="UP000536275"/>
    </source>
</evidence>
<dbReference type="EMBL" id="JABWAD010000059">
    <property type="protein sequence ID" value="KAF6065266.1"/>
    <property type="molecule type" value="Genomic_DNA"/>
</dbReference>
<sequence length="78" mass="9117">MEDYANLIIQPQMESIKLMTPNFETQPLSEQTFHHTSSKLCPRVPIIPDGWGKHFDTIKGLTISDWTEFWKSINKIQK</sequence>
<proteinExistence type="predicted"/>
<evidence type="ECO:0000313" key="1">
    <source>
        <dbReference type="EMBL" id="KAF6065266.1"/>
    </source>
</evidence>
<reference evidence="1 2" key="1">
    <citation type="submission" date="2020-03" db="EMBL/GenBank/DDBJ databases">
        <title>FDA dAtabase for Regulatory Grade micrObial Sequences (FDA-ARGOS): Supporting development and validation of Infectious Disease Dx tests.</title>
        <authorList>
            <person name="Campos J."/>
            <person name="Goldberg B."/>
            <person name="Tallon L."/>
            <person name="Sadzewicz L."/>
            <person name="Vavikolanu K."/>
            <person name="Mehta A."/>
            <person name="Aluvathingal J."/>
            <person name="Nadendla S."/>
            <person name="Nandy P."/>
            <person name="Geyer C."/>
            <person name="Yan Y."/>
            <person name="Sichtig H."/>
        </authorList>
    </citation>
    <scope>NUCLEOTIDE SEQUENCE [LARGE SCALE GENOMIC DNA]</scope>
    <source>
        <strain evidence="1 2">FDAARGOS_656</strain>
    </source>
</reference>
<name>A0A8H6BXP8_CANAX</name>
<comment type="caution">
    <text evidence="1">The sequence shown here is derived from an EMBL/GenBank/DDBJ whole genome shotgun (WGS) entry which is preliminary data.</text>
</comment>